<evidence type="ECO:0000313" key="3">
    <source>
        <dbReference type="EMBL" id="BAY53952.1"/>
    </source>
</evidence>
<feature type="transmembrane region" description="Helical" evidence="1">
    <location>
        <begin position="214"/>
        <end position="234"/>
    </location>
</feature>
<feature type="domain" description="CAAX prenyl protease 2/Lysostaphin resistance protein A-like" evidence="2">
    <location>
        <begin position="138"/>
        <end position="250"/>
    </location>
</feature>
<proteinExistence type="predicted"/>
<dbReference type="GO" id="GO:0004175">
    <property type="term" value="F:endopeptidase activity"/>
    <property type="evidence" value="ECO:0007669"/>
    <property type="project" value="UniProtKB-ARBA"/>
</dbReference>
<sequence length="263" mass="28714">MAILKQFGILFVLGSVGIVMFTVTSIPLIEQQLAKLSPETIEKVPPLWILMLLQGLQYSVLLAISILIGIGCAYRVGLRSHLVDHWVFHTTKSLSFAVEMKWSLGVGAAAALVLLLLDRLMQPALPEALRAANNTERSWLNLLTAMFYGGITEEILMRWGLMSLLVWIAWKGLKQGVTLPSQGIYQGAIVLAALVFGLLHLPATAAIVPLTPVVIIRAILLNGIAGIAFGWLFWQYSLEAAMLSHVSFHAFSFALSLLLARSA</sequence>
<dbReference type="Proteomes" id="UP000217895">
    <property type="component" value="Chromosome"/>
</dbReference>
<protein>
    <recommendedName>
        <fullName evidence="2">CAAX prenyl protease 2/Lysostaphin resistance protein A-like domain-containing protein</fullName>
    </recommendedName>
</protein>
<dbReference type="GO" id="GO:0080120">
    <property type="term" value="P:CAAX-box protein maturation"/>
    <property type="evidence" value="ECO:0007669"/>
    <property type="project" value="UniProtKB-ARBA"/>
</dbReference>
<dbReference type="EMBL" id="AP018203">
    <property type="protein sequence ID" value="BAY53952.1"/>
    <property type="molecule type" value="Genomic_DNA"/>
</dbReference>
<feature type="transmembrane region" description="Helical" evidence="1">
    <location>
        <begin position="155"/>
        <end position="173"/>
    </location>
</feature>
<evidence type="ECO:0000313" key="4">
    <source>
        <dbReference type="Proteomes" id="UP000217895"/>
    </source>
</evidence>
<dbReference type="Pfam" id="PF02517">
    <property type="entry name" value="Rce1-like"/>
    <property type="match status" value="1"/>
</dbReference>
<feature type="transmembrane region" description="Helical" evidence="1">
    <location>
        <begin position="241"/>
        <end position="260"/>
    </location>
</feature>
<keyword evidence="1" id="KW-0472">Membrane</keyword>
<organism evidence="3 4">
    <name type="scientific">Leptolyngbya boryana NIES-2135</name>
    <dbReference type="NCBI Taxonomy" id="1973484"/>
    <lineage>
        <taxon>Bacteria</taxon>
        <taxon>Bacillati</taxon>
        <taxon>Cyanobacteriota</taxon>
        <taxon>Cyanophyceae</taxon>
        <taxon>Leptolyngbyales</taxon>
        <taxon>Leptolyngbyaceae</taxon>
        <taxon>Leptolyngbya group</taxon>
        <taxon>Leptolyngbya</taxon>
    </lineage>
</organism>
<name>A0A1Z4JB23_LEPBY</name>
<feature type="transmembrane region" description="Helical" evidence="1">
    <location>
        <begin position="185"/>
        <end position="208"/>
    </location>
</feature>
<reference evidence="3 4" key="1">
    <citation type="submission" date="2017-06" db="EMBL/GenBank/DDBJ databases">
        <title>Genome sequencing of cyanobaciteial culture collection at National Institute for Environmental Studies (NIES).</title>
        <authorList>
            <person name="Hirose Y."/>
            <person name="Shimura Y."/>
            <person name="Fujisawa T."/>
            <person name="Nakamura Y."/>
            <person name="Kawachi M."/>
        </authorList>
    </citation>
    <scope>NUCLEOTIDE SEQUENCE [LARGE SCALE GENOMIC DNA]</scope>
    <source>
        <strain evidence="3 4">NIES-2135</strain>
    </source>
</reference>
<gene>
    <name evidence="3" type="ORF">NIES2135_07650</name>
</gene>
<feature type="transmembrane region" description="Helical" evidence="1">
    <location>
        <begin position="7"/>
        <end position="29"/>
    </location>
</feature>
<evidence type="ECO:0000259" key="2">
    <source>
        <dbReference type="Pfam" id="PF02517"/>
    </source>
</evidence>
<accession>A0A1Z4JB23</accession>
<keyword evidence="1" id="KW-0812">Transmembrane</keyword>
<keyword evidence="4" id="KW-1185">Reference proteome</keyword>
<evidence type="ECO:0000256" key="1">
    <source>
        <dbReference type="SAM" id="Phobius"/>
    </source>
</evidence>
<keyword evidence="1" id="KW-1133">Transmembrane helix</keyword>
<feature type="transmembrane region" description="Helical" evidence="1">
    <location>
        <begin position="49"/>
        <end position="74"/>
    </location>
</feature>
<dbReference type="AlphaFoldDB" id="A0A1Z4JB23"/>
<dbReference type="InterPro" id="IPR003675">
    <property type="entry name" value="Rce1/LyrA-like_dom"/>
</dbReference>